<dbReference type="Proteomes" id="UP000058636">
    <property type="component" value="Unassembled WGS sequence"/>
</dbReference>
<keyword evidence="2" id="KW-0378">Hydrolase</keyword>
<dbReference type="Pfam" id="PF07969">
    <property type="entry name" value="Amidohydro_3"/>
    <property type="match status" value="1"/>
</dbReference>
<accession>A0A117L338</accession>
<feature type="domain" description="Amidohydrolase 3" evidence="1">
    <location>
        <begin position="34"/>
        <end position="424"/>
    </location>
</feature>
<dbReference type="GO" id="GO:0016810">
    <property type="term" value="F:hydrolase activity, acting on carbon-nitrogen (but not peptide) bonds"/>
    <property type="evidence" value="ECO:0007669"/>
    <property type="project" value="InterPro"/>
</dbReference>
<dbReference type="PANTHER" id="PTHR22642:SF2">
    <property type="entry name" value="PROTEIN LONG AFTER FAR-RED 3"/>
    <property type="match status" value="1"/>
</dbReference>
<dbReference type="InterPro" id="IPR032466">
    <property type="entry name" value="Metal_Hydrolase"/>
</dbReference>
<dbReference type="Gene3D" id="3.20.20.140">
    <property type="entry name" value="Metal-dependent hydrolases"/>
    <property type="match status" value="1"/>
</dbReference>
<protein>
    <submittedName>
        <fullName evidence="2">Amidohydrolase 3</fullName>
    </submittedName>
</protein>
<dbReference type="EMBL" id="LGFG01000026">
    <property type="protein sequence ID" value="KUK23408.1"/>
    <property type="molecule type" value="Genomic_DNA"/>
</dbReference>
<dbReference type="Gene3D" id="3.10.310.70">
    <property type="match status" value="1"/>
</dbReference>
<dbReference type="Gene3D" id="2.30.40.10">
    <property type="entry name" value="Urease, subunit C, domain 1"/>
    <property type="match status" value="1"/>
</dbReference>
<evidence type="ECO:0000313" key="3">
    <source>
        <dbReference type="Proteomes" id="UP000058636"/>
    </source>
</evidence>
<name>A0A117L338_9THEM</name>
<dbReference type="SUPFAM" id="SSF51556">
    <property type="entry name" value="Metallo-dependent hydrolases"/>
    <property type="match status" value="1"/>
</dbReference>
<dbReference type="OMA" id="VAWVGSE"/>
<sequence length="434" mass="49627">MIIKGALVWNGREFVQKDLFVENGEFVEKANEPVIDAKGYFLVPGFVDSHAHVVGTGFSKLSVQFNDWDELFERDLTSEVVVGRGWFEEPDGSVVERLDRIEAPVFLIRRCGHKAFLNKKAMEVLGVEERYLVENLEKIYEYVFKEKIAEFYRVGEEEFLKHGVTFVQSDDLYGVSVERLLSIIKHSRIRLFEKLKPKDLKPEHFGDLNKRVHVKGVKVFMDGSLGAKTALISGEYDDGTQGVQLLTEEKLEELARFCDEHDLILNVHAIGDSAVSLVLDVLERHRGHRIIHAQFVQEKDLQRVKNTTFSVQPHFFFEDQPLLKKVKVNALHYPFYRMFKAGVSISFSSDSPVSPCDPKYIAEHALKMGFSREETFYLMTEAGASQVGIKTGKIEAGYRADFCLYERNPLLFEDDPIAVFVEGEKIYEKNGSSH</sequence>
<proteinExistence type="predicted"/>
<dbReference type="PANTHER" id="PTHR22642">
    <property type="entry name" value="IMIDAZOLONEPROPIONASE"/>
    <property type="match status" value="1"/>
</dbReference>
<dbReference type="InterPro" id="IPR013108">
    <property type="entry name" value="Amidohydro_3"/>
</dbReference>
<dbReference type="PATRIC" id="fig|93930.3.peg.1332"/>
<dbReference type="InterPro" id="IPR011059">
    <property type="entry name" value="Metal-dep_hydrolase_composite"/>
</dbReference>
<organism evidence="2 3">
    <name type="scientific">Thermotoga petrophila</name>
    <dbReference type="NCBI Taxonomy" id="93929"/>
    <lineage>
        <taxon>Bacteria</taxon>
        <taxon>Thermotogati</taxon>
        <taxon>Thermotogota</taxon>
        <taxon>Thermotogae</taxon>
        <taxon>Thermotogales</taxon>
        <taxon>Thermotogaceae</taxon>
        <taxon>Thermotoga</taxon>
    </lineage>
</organism>
<reference evidence="2 3" key="1">
    <citation type="journal article" date="2015" name="MBio">
        <title>Genome-Resolved Metagenomic Analysis Reveals Roles for Candidate Phyla and Other Microbial Community Members in Biogeochemical Transformations in Oil Reservoirs.</title>
        <authorList>
            <person name="Hu P."/>
            <person name="Tom L."/>
            <person name="Singh A."/>
            <person name="Thomas B.C."/>
            <person name="Baker B.J."/>
            <person name="Piceno Y.M."/>
            <person name="Andersen G.L."/>
            <person name="Banfield J.F."/>
        </authorList>
    </citation>
    <scope>NUCLEOTIDE SEQUENCE [LARGE SCALE GENOMIC DNA]</scope>
    <source>
        <strain evidence="2">46_26</strain>
    </source>
</reference>
<evidence type="ECO:0000259" key="1">
    <source>
        <dbReference type="Pfam" id="PF07969"/>
    </source>
</evidence>
<comment type="caution">
    <text evidence="2">The sequence shown here is derived from an EMBL/GenBank/DDBJ whole genome shotgun (WGS) entry which is preliminary data.</text>
</comment>
<evidence type="ECO:0000313" key="2">
    <source>
        <dbReference type="EMBL" id="KUK23408.1"/>
    </source>
</evidence>
<gene>
    <name evidence="2" type="ORF">XD57_0488</name>
</gene>
<dbReference type="SUPFAM" id="SSF51338">
    <property type="entry name" value="Composite domain of metallo-dependent hydrolases"/>
    <property type="match status" value="1"/>
</dbReference>
<dbReference type="AlphaFoldDB" id="A0A117L338"/>